<keyword evidence="8" id="KW-1185">Reference proteome</keyword>
<dbReference type="EMBL" id="LT629701">
    <property type="protein sequence ID" value="SDM54506.1"/>
    <property type="molecule type" value="Genomic_DNA"/>
</dbReference>
<dbReference type="InterPro" id="IPR000073">
    <property type="entry name" value="AB_hydrolase_1"/>
</dbReference>
<dbReference type="InterPro" id="IPR013595">
    <property type="entry name" value="Pept_S33_TAP-like_C"/>
</dbReference>
<evidence type="ECO:0000256" key="1">
    <source>
        <dbReference type="ARBA" id="ARBA00010088"/>
    </source>
</evidence>
<feature type="compositionally biased region" description="Basic residues" evidence="4">
    <location>
        <begin position="440"/>
        <end position="454"/>
    </location>
</feature>
<feature type="domain" description="Peptidase S33 tripeptidyl aminopeptidase-like C-terminal" evidence="6">
    <location>
        <begin position="371"/>
        <end position="419"/>
    </location>
</feature>
<dbReference type="SUPFAM" id="SSF53474">
    <property type="entry name" value="alpha/beta-Hydrolases"/>
    <property type="match status" value="1"/>
</dbReference>
<dbReference type="eggNOG" id="COG0596">
    <property type="taxonomic scope" value="Bacteria"/>
</dbReference>
<evidence type="ECO:0000256" key="2">
    <source>
        <dbReference type="ARBA" id="ARBA00022729"/>
    </source>
</evidence>
<proteinExistence type="inferred from homology"/>
<evidence type="ECO:0000259" key="6">
    <source>
        <dbReference type="Pfam" id="PF08386"/>
    </source>
</evidence>
<dbReference type="InterPro" id="IPR051601">
    <property type="entry name" value="Serine_prot/Carboxylest_S33"/>
</dbReference>
<reference evidence="7 8" key="1">
    <citation type="submission" date="2016-10" db="EMBL/GenBank/DDBJ databases">
        <authorList>
            <person name="de Groot N.N."/>
        </authorList>
    </citation>
    <scope>NUCLEOTIDE SEQUENCE [LARGE SCALE GENOMIC DNA]</scope>
    <source>
        <strain evidence="7 8">DSM 44149</strain>
    </source>
</reference>
<keyword evidence="3" id="KW-0378">Hydrolase</keyword>
<feature type="region of interest" description="Disordered" evidence="4">
    <location>
        <begin position="440"/>
        <end position="462"/>
    </location>
</feature>
<dbReference type="PANTHER" id="PTHR43248">
    <property type="entry name" value="2-SUCCINYL-6-HYDROXY-2,4-CYCLOHEXADIENE-1-CARBOXYLATE SYNTHASE"/>
    <property type="match status" value="1"/>
</dbReference>
<dbReference type="Pfam" id="PF08386">
    <property type="entry name" value="Abhydrolase_4"/>
    <property type="match status" value="1"/>
</dbReference>
<feature type="domain" description="AB hydrolase-1" evidence="5">
    <location>
        <begin position="72"/>
        <end position="254"/>
    </location>
</feature>
<dbReference type="STRING" id="211114.SAMN04489726_2154"/>
<gene>
    <name evidence="7" type="ORF">SAMN04489726_2154</name>
</gene>
<name>A0A1G9U3J2_ALLAB</name>
<evidence type="ECO:0000313" key="7">
    <source>
        <dbReference type="EMBL" id="SDM54506.1"/>
    </source>
</evidence>
<dbReference type="PANTHER" id="PTHR43248:SF29">
    <property type="entry name" value="TRIPEPTIDYL AMINOPEPTIDASE"/>
    <property type="match status" value="1"/>
</dbReference>
<evidence type="ECO:0000259" key="5">
    <source>
        <dbReference type="Pfam" id="PF00561"/>
    </source>
</evidence>
<sequence>MAVALAVGTALVPGSPVSAAAEGLDWQPCAQDRTAECSALTLPVDWAAPSGETFPLAVARRRAADPRRRIGVLLVNPGGPGASGVRLALGSPGLFGPEVLARFDIVGFDPRGVAGSRPIRCSAALLAQGPRHAPRDQAEFDRLAAHNQRLREDCRDRTGALTDHADTLSVVRDMDALRAALGETKINFFGASYGTLIGAQYASRFGDRVRAMVLDGSMDHSLSLDRFLTSAAANGEDALSEFARWCERESGCAWHGRPVLPRWAELMAAADAGRLVESDGATPVSADYLVNRAYGALIRPEPAAFASWLASLRTGTASPAHNARQRSQDLLDHPRPSVFCQDWTPRVTSYREWQVLEAAQRRAAPNLRYSPEAQEAALSCVGWPAKAANPPGPANIGPGDPILLVNPLHDPATGHSWALLGTRIAPAGAAPDQPAHLRRLGAHRLSPHRLRSRGRRDVPAGT</sequence>
<dbReference type="Proteomes" id="UP000183376">
    <property type="component" value="Chromosome I"/>
</dbReference>
<dbReference type="AlphaFoldDB" id="A0A1G9U3J2"/>
<protein>
    <submittedName>
        <fullName evidence="7">TAP-like protein</fullName>
    </submittedName>
</protein>
<accession>A0A1G9U3J2</accession>
<dbReference type="Gene3D" id="3.40.50.1820">
    <property type="entry name" value="alpha/beta hydrolase"/>
    <property type="match status" value="1"/>
</dbReference>
<keyword evidence="2" id="KW-0732">Signal</keyword>
<evidence type="ECO:0000313" key="8">
    <source>
        <dbReference type="Proteomes" id="UP000183376"/>
    </source>
</evidence>
<organism evidence="7 8">
    <name type="scientific">Allokutzneria albata</name>
    <name type="common">Kibdelosporangium albatum</name>
    <dbReference type="NCBI Taxonomy" id="211114"/>
    <lineage>
        <taxon>Bacteria</taxon>
        <taxon>Bacillati</taxon>
        <taxon>Actinomycetota</taxon>
        <taxon>Actinomycetes</taxon>
        <taxon>Pseudonocardiales</taxon>
        <taxon>Pseudonocardiaceae</taxon>
        <taxon>Allokutzneria</taxon>
    </lineage>
</organism>
<evidence type="ECO:0000256" key="3">
    <source>
        <dbReference type="ARBA" id="ARBA00022801"/>
    </source>
</evidence>
<dbReference type="GO" id="GO:0016787">
    <property type="term" value="F:hydrolase activity"/>
    <property type="evidence" value="ECO:0007669"/>
    <property type="project" value="UniProtKB-KW"/>
</dbReference>
<dbReference type="Pfam" id="PF00561">
    <property type="entry name" value="Abhydrolase_1"/>
    <property type="match status" value="1"/>
</dbReference>
<evidence type="ECO:0000256" key="4">
    <source>
        <dbReference type="SAM" id="MobiDB-lite"/>
    </source>
</evidence>
<dbReference type="InterPro" id="IPR029058">
    <property type="entry name" value="AB_hydrolase_fold"/>
</dbReference>
<comment type="similarity">
    <text evidence="1">Belongs to the peptidase S33 family.</text>
</comment>